<dbReference type="OrthoDB" id="9810664at2"/>
<dbReference type="InterPro" id="IPR029032">
    <property type="entry name" value="AhpD-like"/>
</dbReference>
<organism evidence="1 2">
    <name type="scientific">Phyllobacterium sophorae</name>
    <dbReference type="NCBI Taxonomy" id="1520277"/>
    <lineage>
        <taxon>Bacteria</taxon>
        <taxon>Pseudomonadati</taxon>
        <taxon>Pseudomonadota</taxon>
        <taxon>Alphaproteobacteria</taxon>
        <taxon>Hyphomicrobiales</taxon>
        <taxon>Phyllobacteriaceae</taxon>
        <taxon>Phyllobacterium</taxon>
    </lineage>
</organism>
<name>A0A2P7BB51_9HYPH</name>
<accession>A0A2P7BB51</accession>
<dbReference type="RefSeq" id="WP_106664941.1">
    <property type="nucleotide sequence ID" value="NZ_PGGM01000006.1"/>
</dbReference>
<dbReference type="Proteomes" id="UP000241764">
    <property type="component" value="Unassembled WGS sequence"/>
</dbReference>
<keyword evidence="1" id="KW-0560">Oxidoreductase</keyword>
<keyword evidence="1" id="KW-0575">Peroxidase</keyword>
<dbReference type="GO" id="GO:0004601">
    <property type="term" value="F:peroxidase activity"/>
    <property type="evidence" value="ECO:0007669"/>
    <property type="project" value="UniProtKB-KW"/>
</dbReference>
<keyword evidence="2" id="KW-1185">Reference proteome</keyword>
<evidence type="ECO:0000313" key="1">
    <source>
        <dbReference type="EMBL" id="PSH63662.1"/>
    </source>
</evidence>
<comment type="caution">
    <text evidence="1">The sequence shown here is derived from an EMBL/GenBank/DDBJ whole genome shotgun (WGS) entry which is preliminary data.</text>
</comment>
<dbReference type="Gene3D" id="1.20.1290.10">
    <property type="entry name" value="AhpD-like"/>
    <property type="match status" value="1"/>
</dbReference>
<dbReference type="PANTHER" id="PTHR35446:SF2">
    <property type="entry name" value="CARBOXYMUCONOLACTONE DECARBOXYLASE-LIKE DOMAIN-CONTAINING PROTEIN"/>
    <property type="match status" value="1"/>
</dbReference>
<dbReference type="EMBL" id="PGGM01000006">
    <property type="protein sequence ID" value="PSH63662.1"/>
    <property type="molecule type" value="Genomic_DNA"/>
</dbReference>
<gene>
    <name evidence="1" type="ORF">CU103_15550</name>
</gene>
<protein>
    <submittedName>
        <fullName evidence="1">Alkylhydroperoxidase</fullName>
    </submittedName>
</protein>
<sequence length="194" mass="21485">MYLHTIAEAEATGRVAEIYAAQIAQLGFVMATAKSFTPRPDLLPVYTDFVDKIRAGFSLGVREWRLITLIAAKHIPSTYCSYVYGKQLIGDLGSKEAVIAVQRDFRSAGLPERDIEMLSYAEKIAKDASQVTQIDIDRLRSAGFTDQQICDIALCAAFRCFVSRYFDAVGAGPEAVFVDDNEEFRNAMSVGKTY</sequence>
<evidence type="ECO:0000313" key="2">
    <source>
        <dbReference type="Proteomes" id="UP000241764"/>
    </source>
</evidence>
<dbReference type="SUPFAM" id="SSF69118">
    <property type="entry name" value="AhpD-like"/>
    <property type="match status" value="1"/>
</dbReference>
<dbReference type="PANTHER" id="PTHR35446">
    <property type="entry name" value="SI:CH211-175M2.5"/>
    <property type="match status" value="1"/>
</dbReference>
<reference evidence="2" key="1">
    <citation type="submission" date="2017-11" db="EMBL/GenBank/DDBJ databases">
        <authorList>
            <person name="Kuznetsova I."/>
            <person name="Sazanova A."/>
            <person name="Chirak E."/>
            <person name="Safronova V."/>
            <person name="Willems A."/>
        </authorList>
    </citation>
    <scope>NUCLEOTIDE SEQUENCE [LARGE SCALE GENOMIC DNA]</scope>
    <source>
        <strain evidence="2">CCBAU 03422</strain>
    </source>
</reference>
<proteinExistence type="predicted"/>
<dbReference type="AlphaFoldDB" id="A0A2P7BB51"/>